<dbReference type="Proteomes" id="UP000439903">
    <property type="component" value="Unassembled WGS sequence"/>
</dbReference>
<evidence type="ECO:0000313" key="1">
    <source>
        <dbReference type="EMBL" id="KAF0511654.1"/>
    </source>
</evidence>
<name>A0A8H4ALU1_GIGMA</name>
<comment type="caution">
    <text evidence="1">The sequence shown here is derived from an EMBL/GenBank/DDBJ whole genome shotgun (WGS) entry which is preliminary data.</text>
</comment>
<gene>
    <name evidence="1" type="ORF">F8M41_018236</name>
</gene>
<sequence>MNNTINTIKDMNFLCDESDFNTNLLNNKPKIEPVENNESEIGLVENDESEIDLVENDESEIGLVETTLNIMIKILMKVVAGVQMKIFH</sequence>
<dbReference type="AlphaFoldDB" id="A0A8H4ALU1"/>
<proteinExistence type="predicted"/>
<organism evidence="1 2">
    <name type="scientific">Gigaspora margarita</name>
    <dbReference type="NCBI Taxonomy" id="4874"/>
    <lineage>
        <taxon>Eukaryota</taxon>
        <taxon>Fungi</taxon>
        <taxon>Fungi incertae sedis</taxon>
        <taxon>Mucoromycota</taxon>
        <taxon>Glomeromycotina</taxon>
        <taxon>Glomeromycetes</taxon>
        <taxon>Diversisporales</taxon>
        <taxon>Gigasporaceae</taxon>
        <taxon>Gigaspora</taxon>
    </lineage>
</organism>
<evidence type="ECO:0000313" key="2">
    <source>
        <dbReference type="Proteomes" id="UP000439903"/>
    </source>
</evidence>
<keyword evidence="2" id="KW-1185">Reference proteome</keyword>
<reference evidence="1 2" key="1">
    <citation type="journal article" date="2019" name="Environ. Microbiol.">
        <title>At the nexus of three kingdoms: the genome of the mycorrhizal fungus Gigaspora margarita provides insights into plant, endobacterial and fungal interactions.</title>
        <authorList>
            <person name="Venice F."/>
            <person name="Ghignone S."/>
            <person name="Salvioli di Fossalunga A."/>
            <person name="Amselem J."/>
            <person name="Novero M."/>
            <person name="Xianan X."/>
            <person name="Sedzielewska Toro K."/>
            <person name="Morin E."/>
            <person name="Lipzen A."/>
            <person name="Grigoriev I.V."/>
            <person name="Henrissat B."/>
            <person name="Martin F.M."/>
            <person name="Bonfante P."/>
        </authorList>
    </citation>
    <scope>NUCLEOTIDE SEQUENCE [LARGE SCALE GENOMIC DNA]</scope>
    <source>
        <strain evidence="1 2">BEG34</strain>
    </source>
</reference>
<protein>
    <submittedName>
        <fullName evidence="1">Uncharacterized protein</fullName>
    </submittedName>
</protein>
<accession>A0A8H4ALU1</accession>
<dbReference type="EMBL" id="WTPW01000437">
    <property type="protein sequence ID" value="KAF0511654.1"/>
    <property type="molecule type" value="Genomic_DNA"/>
</dbReference>